<dbReference type="EMBL" id="CP032683">
    <property type="protein sequence ID" value="AYK15341.1"/>
    <property type="molecule type" value="Genomic_DNA"/>
</dbReference>
<dbReference type="Gene3D" id="3.40.630.30">
    <property type="match status" value="1"/>
</dbReference>
<dbReference type="GO" id="GO:0016747">
    <property type="term" value="F:acyltransferase activity, transferring groups other than amino-acyl groups"/>
    <property type="evidence" value="ECO:0007669"/>
    <property type="project" value="InterPro"/>
</dbReference>
<gene>
    <name evidence="4" type="ORF">AOB57_009185</name>
</gene>
<dbReference type="KEGG" id="mfz:AOB57_009185"/>
<dbReference type="Pfam" id="PF00583">
    <property type="entry name" value="Acetyltransf_1"/>
    <property type="match status" value="1"/>
</dbReference>
<evidence type="ECO:0000313" key="4">
    <source>
        <dbReference type="EMBL" id="AYK15341.1"/>
    </source>
</evidence>
<keyword evidence="2" id="KW-0012">Acyltransferase</keyword>
<accession>A0A660HSP3</accession>
<sequence length="212" mass="23804">MICLNIRQAKIEDAEEAAELICMAWGECAYVLAGSNNQKVAQEVIKKFYKQPDNILSYQNIYVAEVRNRIAGLILSFPSDHFPRLSKLLVEKLPKFYKSDAKDYQRKVVPMLKTKEAEPGEYYIDSLAVYPQYRACGIGSKLLKAATLKSHKLGISKISLIVKPENKGALKLYKKHGYSVRGKLKQAGTNFLSMVNLINQTGKSSSRKGIVQ</sequence>
<organism evidence="4 5">
    <name type="scientific">Methanosarcina flavescens</name>
    <dbReference type="NCBI Taxonomy" id="1715806"/>
    <lineage>
        <taxon>Archaea</taxon>
        <taxon>Methanobacteriati</taxon>
        <taxon>Methanobacteriota</taxon>
        <taxon>Stenosarchaea group</taxon>
        <taxon>Methanomicrobia</taxon>
        <taxon>Methanosarcinales</taxon>
        <taxon>Methanosarcinaceae</taxon>
        <taxon>Methanosarcina</taxon>
    </lineage>
</organism>
<dbReference type="CDD" id="cd04301">
    <property type="entry name" value="NAT_SF"/>
    <property type="match status" value="1"/>
</dbReference>
<feature type="domain" description="N-acetyltransferase" evidence="3">
    <location>
        <begin position="4"/>
        <end position="199"/>
    </location>
</feature>
<evidence type="ECO:0000256" key="1">
    <source>
        <dbReference type="ARBA" id="ARBA00022679"/>
    </source>
</evidence>
<dbReference type="InterPro" id="IPR000182">
    <property type="entry name" value="GNAT_dom"/>
</dbReference>
<name>A0A660HSP3_9EURY</name>
<dbReference type="PANTHER" id="PTHR42919">
    <property type="entry name" value="N-ALPHA-ACETYLTRANSFERASE"/>
    <property type="match status" value="1"/>
</dbReference>
<dbReference type="SUPFAM" id="SSF55729">
    <property type="entry name" value="Acyl-CoA N-acyltransferases (Nat)"/>
    <property type="match status" value="1"/>
</dbReference>
<protein>
    <submittedName>
        <fullName evidence="4">GNAT family N-acetyltransferase</fullName>
    </submittedName>
</protein>
<keyword evidence="1 4" id="KW-0808">Transferase</keyword>
<dbReference type="AlphaFoldDB" id="A0A660HSP3"/>
<proteinExistence type="predicted"/>
<dbReference type="Proteomes" id="UP000053087">
    <property type="component" value="Chromosome"/>
</dbReference>
<dbReference type="InterPro" id="IPR051556">
    <property type="entry name" value="N-term/lysine_N-AcTrnsfr"/>
</dbReference>
<evidence type="ECO:0000259" key="3">
    <source>
        <dbReference type="PROSITE" id="PS51186"/>
    </source>
</evidence>
<dbReference type="PANTHER" id="PTHR42919:SF8">
    <property type="entry name" value="N-ALPHA-ACETYLTRANSFERASE 50"/>
    <property type="match status" value="1"/>
</dbReference>
<keyword evidence="5" id="KW-1185">Reference proteome</keyword>
<dbReference type="PROSITE" id="PS51186">
    <property type="entry name" value="GNAT"/>
    <property type="match status" value="1"/>
</dbReference>
<reference evidence="4 5" key="1">
    <citation type="journal article" date="2016" name="Int. J. Syst. Evol. Microbiol.">
        <title>Methanosarcina flavescens sp. nov., a methanogenic archaeon isolated from a full-scale anaerobic digester.</title>
        <authorList>
            <person name="Kern T."/>
            <person name="Fischer M.A."/>
            <person name="Deppenmeier U."/>
            <person name="Schmitz R.A."/>
            <person name="Rother M."/>
        </authorList>
    </citation>
    <scope>NUCLEOTIDE SEQUENCE [LARGE SCALE GENOMIC DNA]</scope>
    <source>
        <strain evidence="4 5">E03.2</strain>
    </source>
</reference>
<evidence type="ECO:0000313" key="5">
    <source>
        <dbReference type="Proteomes" id="UP000053087"/>
    </source>
</evidence>
<dbReference type="InterPro" id="IPR016181">
    <property type="entry name" value="Acyl_CoA_acyltransferase"/>
</dbReference>
<evidence type="ECO:0000256" key="2">
    <source>
        <dbReference type="ARBA" id="ARBA00023315"/>
    </source>
</evidence>